<evidence type="ECO:0000313" key="2">
    <source>
        <dbReference type="Proteomes" id="UP000184096"/>
    </source>
</evidence>
<proteinExistence type="predicted"/>
<sequence>MLALAFYESPEVLTGAQRLIQRGIEFDEAADRQLASALRLDCLAWSALQFTGGPEAPSPTIAAALQGGVELLEVQFRQCNHTELIDLALVIWPRERPIHTLRRALYCAKCLKNYQRKRRPDLIGLRVRQNPDPTSPMK</sequence>
<evidence type="ECO:0000313" key="1">
    <source>
        <dbReference type="EMBL" id="SHN80985.1"/>
    </source>
</evidence>
<gene>
    <name evidence="1" type="ORF">SAMN05444170_4570</name>
</gene>
<reference evidence="2" key="1">
    <citation type="submission" date="2016-11" db="EMBL/GenBank/DDBJ databases">
        <authorList>
            <person name="Varghese N."/>
            <person name="Submissions S."/>
        </authorList>
    </citation>
    <scope>NUCLEOTIDE SEQUENCE [LARGE SCALE GENOMIC DNA]</scope>
    <source>
        <strain evidence="2">GAS401</strain>
    </source>
</reference>
<dbReference type="AlphaFoldDB" id="A0A1M7UDI3"/>
<keyword evidence="2" id="KW-1185">Reference proteome</keyword>
<organism evidence="1 2">
    <name type="scientific">Bradyrhizobium erythrophlei</name>
    <dbReference type="NCBI Taxonomy" id="1437360"/>
    <lineage>
        <taxon>Bacteria</taxon>
        <taxon>Pseudomonadati</taxon>
        <taxon>Pseudomonadota</taxon>
        <taxon>Alphaproteobacteria</taxon>
        <taxon>Hyphomicrobiales</taxon>
        <taxon>Nitrobacteraceae</taxon>
        <taxon>Bradyrhizobium</taxon>
    </lineage>
</organism>
<dbReference type="Proteomes" id="UP000184096">
    <property type="component" value="Chromosome I"/>
</dbReference>
<accession>A0A1M7UDI3</accession>
<name>A0A1M7UDI3_9BRAD</name>
<protein>
    <submittedName>
        <fullName evidence="1">Uncharacterized protein</fullName>
    </submittedName>
</protein>
<dbReference type="EMBL" id="LT670849">
    <property type="protein sequence ID" value="SHN80985.1"/>
    <property type="molecule type" value="Genomic_DNA"/>
</dbReference>